<evidence type="ECO:0000313" key="3">
    <source>
        <dbReference type="Proteomes" id="UP000552097"/>
    </source>
</evidence>
<comment type="caution">
    <text evidence="2">The sequence shown here is derived from an EMBL/GenBank/DDBJ whole genome shotgun (WGS) entry which is preliminary data.</text>
</comment>
<organism evidence="2 3">
    <name type="scientific">Saccharothrix ecbatanensis</name>
    <dbReference type="NCBI Taxonomy" id="1105145"/>
    <lineage>
        <taxon>Bacteria</taxon>
        <taxon>Bacillati</taxon>
        <taxon>Actinomycetota</taxon>
        <taxon>Actinomycetes</taxon>
        <taxon>Pseudonocardiales</taxon>
        <taxon>Pseudonocardiaceae</taxon>
        <taxon>Saccharothrix</taxon>
    </lineage>
</organism>
<dbReference type="EMBL" id="JACHMO010000001">
    <property type="protein sequence ID" value="MBB5801660.1"/>
    <property type="molecule type" value="Genomic_DNA"/>
</dbReference>
<dbReference type="AlphaFoldDB" id="A0A7W9HGB6"/>
<dbReference type="RefSeq" id="WP_184917779.1">
    <property type="nucleotide sequence ID" value="NZ_JACHMO010000001.1"/>
</dbReference>
<reference evidence="2 3" key="1">
    <citation type="submission" date="2020-08" db="EMBL/GenBank/DDBJ databases">
        <title>Sequencing the genomes of 1000 actinobacteria strains.</title>
        <authorList>
            <person name="Klenk H.-P."/>
        </authorList>
    </citation>
    <scope>NUCLEOTIDE SEQUENCE [LARGE SCALE GENOMIC DNA]</scope>
    <source>
        <strain evidence="2 3">DSM 45486</strain>
    </source>
</reference>
<gene>
    <name evidence="2" type="ORF">F4560_001428</name>
</gene>
<feature type="transmembrane region" description="Helical" evidence="1">
    <location>
        <begin position="27"/>
        <end position="45"/>
    </location>
</feature>
<sequence length="87" mass="9051">MPSPSALVVLLGAVALGRTWFGVLLVVGYGLGMAATLTAVGLLLVRLRDRLTAVERFRDRFTALPTITAAFVLVVGVDLAVRAGSGL</sequence>
<accession>A0A7W9HGB6</accession>
<keyword evidence="1" id="KW-0812">Transmembrane</keyword>
<dbReference type="Proteomes" id="UP000552097">
    <property type="component" value="Unassembled WGS sequence"/>
</dbReference>
<evidence type="ECO:0000313" key="2">
    <source>
        <dbReference type="EMBL" id="MBB5801660.1"/>
    </source>
</evidence>
<protein>
    <submittedName>
        <fullName evidence="2">ABC-type nickel/cobalt efflux system permease component RcnA</fullName>
    </submittedName>
</protein>
<evidence type="ECO:0000256" key="1">
    <source>
        <dbReference type="SAM" id="Phobius"/>
    </source>
</evidence>
<proteinExistence type="predicted"/>
<keyword evidence="1" id="KW-1133">Transmembrane helix</keyword>
<keyword evidence="1" id="KW-0472">Membrane</keyword>
<name>A0A7W9HGB6_9PSEU</name>
<keyword evidence="3" id="KW-1185">Reference proteome</keyword>
<feature type="transmembrane region" description="Helical" evidence="1">
    <location>
        <begin position="61"/>
        <end position="81"/>
    </location>
</feature>